<proteinExistence type="predicted"/>
<comment type="caution">
    <text evidence="2">The sequence shown here is derived from an EMBL/GenBank/DDBJ whole genome shotgun (WGS) entry which is preliminary data.</text>
</comment>
<evidence type="ECO:0000313" key="3">
    <source>
        <dbReference type="Proteomes" id="UP000285326"/>
    </source>
</evidence>
<reference evidence="2 3" key="1">
    <citation type="journal article" date="2018" name="BMC Genomics">
        <title>Comparative genome analyses reveal sequence features reflecting distinct modes of host-adaptation between dicot and monocot powdery mildew.</title>
        <authorList>
            <person name="Wu Y."/>
            <person name="Ma X."/>
            <person name="Pan Z."/>
            <person name="Kale S.D."/>
            <person name="Song Y."/>
            <person name="King H."/>
            <person name="Zhang Q."/>
            <person name="Presley C."/>
            <person name="Deng X."/>
            <person name="Wei C.I."/>
            <person name="Xiao S."/>
        </authorList>
    </citation>
    <scope>NUCLEOTIDE SEQUENCE [LARGE SCALE GENOMIC DNA]</scope>
    <source>
        <strain evidence="2">UMSG1</strain>
    </source>
</reference>
<sequence length="83" mass="8769">MAPITTSSSVKRATGASSLTPVSHSASYRRGSTGLFSGLINQKRNSADEAAQARRASFNDMTPPPGFIGRMWNNFTMGSSASK</sequence>
<dbReference type="AlphaFoldDB" id="A0A420IEV3"/>
<evidence type="ECO:0000256" key="1">
    <source>
        <dbReference type="SAM" id="MobiDB-lite"/>
    </source>
</evidence>
<evidence type="ECO:0000313" key="2">
    <source>
        <dbReference type="EMBL" id="RKF73080.1"/>
    </source>
</evidence>
<feature type="region of interest" description="Disordered" evidence="1">
    <location>
        <begin position="1"/>
        <end position="64"/>
    </location>
</feature>
<dbReference type="EMBL" id="MCBS01024590">
    <property type="protein sequence ID" value="RKF73080.1"/>
    <property type="molecule type" value="Genomic_DNA"/>
</dbReference>
<organism evidence="2 3">
    <name type="scientific">Golovinomyces cichoracearum</name>
    <dbReference type="NCBI Taxonomy" id="62708"/>
    <lineage>
        <taxon>Eukaryota</taxon>
        <taxon>Fungi</taxon>
        <taxon>Dikarya</taxon>
        <taxon>Ascomycota</taxon>
        <taxon>Pezizomycotina</taxon>
        <taxon>Leotiomycetes</taxon>
        <taxon>Erysiphales</taxon>
        <taxon>Erysiphaceae</taxon>
        <taxon>Golovinomyces</taxon>
    </lineage>
</organism>
<protein>
    <recommendedName>
        <fullName evidence="4">Conidiation-specific protein 8</fullName>
    </recommendedName>
</protein>
<name>A0A420IEV3_9PEZI</name>
<evidence type="ECO:0008006" key="4">
    <source>
        <dbReference type="Google" id="ProtNLM"/>
    </source>
</evidence>
<gene>
    <name evidence="2" type="ORF">GcM1_245014</name>
</gene>
<dbReference type="Proteomes" id="UP000285326">
    <property type="component" value="Unassembled WGS sequence"/>
</dbReference>
<feature type="compositionally biased region" description="Polar residues" evidence="1">
    <location>
        <begin position="1"/>
        <end position="26"/>
    </location>
</feature>
<accession>A0A420IEV3</accession>